<keyword evidence="3" id="KW-0813">Transport</keyword>
<reference evidence="13 14" key="1">
    <citation type="submission" date="2024-11" db="EMBL/GenBank/DDBJ databases">
        <title>Adaptive evolution of stress response genes in parasites aligns with host niche diversity.</title>
        <authorList>
            <person name="Hahn C."/>
            <person name="Resl P."/>
        </authorList>
    </citation>
    <scope>NUCLEOTIDE SEQUENCE [LARGE SCALE GENOMIC DNA]</scope>
    <source>
        <strain evidence="13">EGGRZ-B1_66</strain>
        <tissue evidence="13">Body</tissue>
    </source>
</reference>
<gene>
    <name evidence="13" type="ORF">Ciccas_014138</name>
</gene>
<evidence type="ECO:0000256" key="2">
    <source>
        <dbReference type="ARBA" id="ARBA00007577"/>
    </source>
</evidence>
<dbReference type="GO" id="GO:0016020">
    <property type="term" value="C:membrane"/>
    <property type="evidence" value="ECO:0007669"/>
    <property type="project" value="UniProtKB-SubCell"/>
</dbReference>
<dbReference type="InterPro" id="IPR036640">
    <property type="entry name" value="ABC1_TM_sf"/>
</dbReference>
<keyword evidence="4" id="KW-0812">Transmembrane</keyword>
<feature type="domain" description="ABC transporter" evidence="12">
    <location>
        <begin position="58"/>
        <end position="311"/>
    </location>
</feature>
<dbReference type="InterPro" id="IPR027417">
    <property type="entry name" value="P-loop_NTPase"/>
</dbReference>
<dbReference type="InterPro" id="IPR017871">
    <property type="entry name" value="ABC_transporter-like_CS"/>
</dbReference>
<evidence type="ECO:0000256" key="1">
    <source>
        <dbReference type="ARBA" id="ARBA00004141"/>
    </source>
</evidence>
<evidence type="ECO:0000256" key="4">
    <source>
        <dbReference type="ARBA" id="ARBA00022692"/>
    </source>
</evidence>
<evidence type="ECO:0000256" key="5">
    <source>
        <dbReference type="ARBA" id="ARBA00022737"/>
    </source>
</evidence>
<name>A0ABD2PIU6_9PLAT</name>
<comment type="similarity">
    <text evidence="2">Belongs to the ABC transporter superfamily. ABCB family. Multidrug resistance exporter (TC 3.A.1.201) subfamily.</text>
</comment>
<evidence type="ECO:0000256" key="6">
    <source>
        <dbReference type="ARBA" id="ARBA00022741"/>
    </source>
</evidence>
<dbReference type="EMBL" id="JBJKFK010007574">
    <property type="protein sequence ID" value="KAL3307352.1"/>
    <property type="molecule type" value="Genomic_DNA"/>
</dbReference>
<evidence type="ECO:0000313" key="13">
    <source>
        <dbReference type="EMBL" id="KAL3307352.1"/>
    </source>
</evidence>
<dbReference type="Gene3D" id="1.20.1560.10">
    <property type="entry name" value="ABC transporter type 1, transmembrane domain"/>
    <property type="match status" value="1"/>
</dbReference>
<dbReference type="AlphaFoldDB" id="A0ABD2PIU6"/>
<evidence type="ECO:0000256" key="10">
    <source>
        <dbReference type="ARBA" id="ARBA00023136"/>
    </source>
</evidence>
<keyword evidence="10" id="KW-0472">Membrane</keyword>
<evidence type="ECO:0000256" key="11">
    <source>
        <dbReference type="ARBA" id="ARBA00023180"/>
    </source>
</evidence>
<keyword evidence="9" id="KW-1133">Transmembrane helix</keyword>
<comment type="caution">
    <text evidence="13">The sequence shown here is derived from an EMBL/GenBank/DDBJ whole genome shotgun (WGS) entry which is preliminary data.</text>
</comment>
<dbReference type="InterPro" id="IPR039421">
    <property type="entry name" value="Type_1_exporter"/>
</dbReference>
<comment type="subcellular location">
    <subcellularLocation>
        <location evidence="1">Membrane</location>
        <topology evidence="1">Multi-pass membrane protein</topology>
    </subcellularLocation>
</comment>
<dbReference type="SUPFAM" id="SSF52540">
    <property type="entry name" value="P-loop containing nucleoside triphosphate hydrolases"/>
    <property type="match status" value="1"/>
</dbReference>
<evidence type="ECO:0000313" key="14">
    <source>
        <dbReference type="Proteomes" id="UP001626550"/>
    </source>
</evidence>
<proteinExistence type="inferred from homology"/>
<dbReference type="PROSITE" id="PS00211">
    <property type="entry name" value="ABC_TRANSPORTER_1"/>
    <property type="match status" value="1"/>
</dbReference>
<dbReference type="InterPro" id="IPR003593">
    <property type="entry name" value="AAA+_ATPase"/>
</dbReference>
<keyword evidence="11" id="KW-0325">Glycoprotein</keyword>
<dbReference type="Pfam" id="PF00005">
    <property type="entry name" value="ABC_tran"/>
    <property type="match status" value="1"/>
</dbReference>
<keyword evidence="14" id="KW-1185">Reference proteome</keyword>
<evidence type="ECO:0000256" key="8">
    <source>
        <dbReference type="ARBA" id="ARBA00022967"/>
    </source>
</evidence>
<dbReference type="PANTHER" id="PTHR43394">
    <property type="entry name" value="ATP-DEPENDENT PERMEASE MDL1, MITOCHONDRIAL"/>
    <property type="match status" value="1"/>
</dbReference>
<evidence type="ECO:0000259" key="12">
    <source>
        <dbReference type="PROSITE" id="PS50893"/>
    </source>
</evidence>
<organism evidence="13 14">
    <name type="scientific">Cichlidogyrus casuarinus</name>
    <dbReference type="NCBI Taxonomy" id="1844966"/>
    <lineage>
        <taxon>Eukaryota</taxon>
        <taxon>Metazoa</taxon>
        <taxon>Spiralia</taxon>
        <taxon>Lophotrochozoa</taxon>
        <taxon>Platyhelminthes</taxon>
        <taxon>Monogenea</taxon>
        <taxon>Monopisthocotylea</taxon>
        <taxon>Dactylogyridea</taxon>
        <taxon>Ancyrocephalidae</taxon>
        <taxon>Cichlidogyrus</taxon>
    </lineage>
</organism>
<sequence>VQSVLQFGVRNLGRSAALGPEITKGKVAAKKVQTMIDRKPEIAVDEGQVPEEPFKGCVSFQKVDFAYPSRPEQLILSKFTTKVERGQACALVGESGCGKSTCIQLLQRFYDPRPSQGDQDAGIYLDNHLMSNLQPKWIRRNMGIVSQEPNLFDMTIRENIAYGMNFYADENNGAVVPMDLIMEAARKANAHDFIMSLPEGYDTMVGERGGKLSGGQKQRVAIARALLRDPPLLLLDEATSALDNESEQLVQQSLDEATRSGTRTSINVAHRLTTIQNCDEIIVISNGKKIESGTMSQLLAMKGAFYKLHSITADSN</sequence>
<evidence type="ECO:0000256" key="9">
    <source>
        <dbReference type="ARBA" id="ARBA00022989"/>
    </source>
</evidence>
<feature type="non-terminal residue" evidence="13">
    <location>
        <position position="1"/>
    </location>
</feature>
<dbReference type="InterPro" id="IPR003439">
    <property type="entry name" value="ABC_transporter-like_ATP-bd"/>
</dbReference>
<evidence type="ECO:0000256" key="7">
    <source>
        <dbReference type="ARBA" id="ARBA00022840"/>
    </source>
</evidence>
<dbReference type="Gene3D" id="3.40.50.300">
    <property type="entry name" value="P-loop containing nucleotide triphosphate hydrolases"/>
    <property type="match status" value="1"/>
</dbReference>
<keyword evidence="7" id="KW-0067">ATP-binding</keyword>
<accession>A0ABD2PIU6</accession>
<dbReference type="Proteomes" id="UP001626550">
    <property type="component" value="Unassembled WGS sequence"/>
</dbReference>
<dbReference type="PROSITE" id="PS50893">
    <property type="entry name" value="ABC_TRANSPORTER_2"/>
    <property type="match status" value="1"/>
</dbReference>
<dbReference type="PANTHER" id="PTHR43394:SF1">
    <property type="entry name" value="ATP-BINDING CASSETTE SUB-FAMILY B MEMBER 10, MITOCHONDRIAL"/>
    <property type="match status" value="1"/>
</dbReference>
<dbReference type="SMART" id="SM00382">
    <property type="entry name" value="AAA"/>
    <property type="match status" value="1"/>
</dbReference>
<evidence type="ECO:0000256" key="3">
    <source>
        <dbReference type="ARBA" id="ARBA00022448"/>
    </source>
</evidence>
<dbReference type="FunFam" id="3.40.50.300:FF:000479">
    <property type="entry name" value="Multidrug resistance protein 1A"/>
    <property type="match status" value="1"/>
</dbReference>
<dbReference type="GO" id="GO:0005524">
    <property type="term" value="F:ATP binding"/>
    <property type="evidence" value="ECO:0007669"/>
    <property type="project" value="UniProtKB-KW"/>
</dbReference>
<keyword evidence="5" id="KW-0677">Repeat</keyword>
<protein>
    <recommendedName>
        <fullName evidence="12">ABC transporter domain-containing protein</fullName>
    </recommendedName>
</protein>
<keyword evidence="8" id="KW-1278">Translocase</keyword>
<keyword evidence="6" id="KW-0547">Nucleotide-binding</keyword>